<dbReference type="Proteomes" id="UP000198703">
    <property type="component" value="Unassembled WGS sequence"/>
</dbReference>
<protein>
    <submittedName>
        <fullName evidence="1">Uncharacterized protein</fullName>
    </submittedName>
</protein>
<organism evidence="1 2">
    <name type="scientific">Rubrimonas cliftonensis</name>
    <dbReference type="NCBI Taxonomy" id="89524"/>
    <lineage>
        <taxon>Bacteria</taxon>
        <taxon>Pseudomonadati</taxon>
        <taxon>Pseudomonadota</taxon>
        <taxon>Alphaproteobacteria</taxon>
        <taxon>Rhodobacterales</taxon>
        <taxon>Paracoccaceae</taxon>
        <taxon>Rubrimonas</taxon>
    </lineage>
</organism>
<accession>A0A1H4F0X0</accession>
<sequence>MPEAGGAHRRRAFTTYDPDALTDDPDAAVIDADPAPADLDALRARYADGDALTDRELAVLEADHADAVIADRDAVHMLPADWPRQRAALAEAGRRLMRGARHVRAAAEHAA</sequence>
<reference evidence="1 2" key="1">
    <citation type="submission" date="2016-10" db="EMBL/GenBank/DDBJ databases">
        <authorList>
            <person name="de Groot N.N."/>
        </authorList>
    </citation>
    <scope>NUCLEOTIDE SEQUENCE [LARGE SCALE GENOMIC DNA]</scope>
    <source>
        <strain evidence="1 2">DSM 15345</strain>
    </source>
</reference>
<gene>
    <name evidence="1" type="ORF">SAMN05444370_11761</name>
</gene>
<evidence type="ECO:0000313" key="1">
    <source>
        <dbReference type="EMBL" id="SEA90985.1"/>
    </source>
</evidence>
<dbReference type="AlphaFoldDB" id="A0A1H4F0X0"/>
<keyword evidence="2" id="KW-1185">Reference proteome</keyword>
<evidence type="ECO:0000313" key="2">
    <source>
        <dbReference type="Proteomes" id="UP000198703"/>
    </source>
</evidence>
<name>A0A1H4F0X0_9RHOB</name>
<proteinExistence type="predicted"/>
<dbReference type="STRING" id="89524.SAMN05444370_11761"/>
<dbReference type="EMBL" id="FNQM01000017">
    <property type="protein sequence ID" value="SEA90985.1"/>
    <property type="molecule type" value="Genomic_DNA"/>
</dbReference>